<evidence type="ECO:0000313" key="2">
    <source>
        <dbReference type="Proteomes" id="UP001162060"/>
    </source>
</evidence>
<dbReference type="AlphaFoldDB" id="A0AAV1U3G4"/>
<evidence type="ECO:0000313" key="1">
    <source>
        <dbReference type="EMBL" id="CAK7928601.1"/>
    </source>
</evidence>
<reference evidence="1" key="1">
    <citation type="submission" date="2024-01" db="EMBL/GenBank/DDBJ databases">
        <authorList>
            <person name="Webb A."/>
        </authorList>
    </citation>
    <scope>NUCLEOTIDE SEQUENCE</scope>
    <source>
        <strain evidence="1">Pm1</strain>
    </source>
</reference>
<name>A0AAV1U3G4_9STRA</name>
<proteinExistence type="predicted"/>
<sequence length="67" mass="7203">MSLGAGGKATTSVARIGADATPRAVKPAAPIPSNIPAEYWRQHAALESKYHGDVEKVHNAYKNMWIT</sequence>
<accession>A0AAV1U3G4</accession>
<comment type="caution">
    <text evidence="1">The sequence shown here is derived from an EMBL/GenBank/DDBJ whole genome shotgun (WGS) entry which is preliminary data.</text>
</comment>
<dbReference type="EMBL" id="CAKLBY020000130">
    <property type="protein sequence ID" value="CAK7928601.1"/>
    <property type="molecule type" value="Genomic_DNA"/>
</dbReference>
<gene>
    <name evidence="1" type="ORF">PM001_LOCUS13751</name>
</gene>
<organism evidence="1 2">
    <name type="scientific">Peronospora matthiolae</name>
    <dbReference type="NCBI Taxonomy" id="2874970"/>
    <lineage>
        <taxon>Eukaryota</taxon>
        <taxon>Sar</taxon>
        <taxon>Stramenopiles</taxon>
        <taxon>Oomycota</taxon>
        <taxon>Peronosporomycetes</taxon>
        <taxon>Peronosporales</taxon>
        <taxon>Peronosporaceae</taxon>
        <taxon>Peronospora</taxon>
    </lineage>
</organism>
<protein>
    <submittedName>
        <fullName evidence="1">Uncharacterized protein</fullName>
    </submittedName>
</protein>
<dbReference type="Proteomes" id="UP001162060">
    <property type="component" value="Unassembled WGS sequence"/>
</dbReference>